<dbReference type="NCBIfam" id="TIGR00684">
    <property type="entry name" value="narJ"/>
    <property type="match status" value="1"/>
</dbReference>
<evidence type="ECO:0000256" key="1">
    <source>
        <dbReference type="ARBA" id="ARBA00023063"/>
    </source>
</evidence>
<dbReference type="EMBL" id="CP017415">
    <property type="protein sequence ID" value="AOU97430.1"/>
    <property type="molecule type" value="Genomic_DNA"/>
</dbReference>
<reference evidence="4" key="1">
    <citation type="submission" date="2016-09" db="EMBL/GenBank/DDBJ databases">
        <title>Acidihalobacter prosperus F5.</title>
        <authorList>
            <person name="Khaleque H.N."/>
            <person name="Ramsay J.P."/>
            <person name="Kaksonen A.H."/>
            <person name="Boxall N.J."/>
            <person name="Watkin E.L.J."/>
        </authorList>
    </citation>
    <scope>NUCLEOTIDE SEQUENCE [LARGE SCALE GENOMIC DNA]</scope>
    <source>
        <strain evidence="4">F5</strain>
    </source>
</reference>
<keyword evidence="1" id="KW-0534">Nitrate assimilation</keyword>
<keyword evidence="4" id="KW-1185">Reference proteome</keyword>
<dbReference type="Pfam" id="PF02613">
    <property type="entry name" value="Nitrate_red_del"/>
    <property type="match status" value="1"/>
</dbReference>
<sequence length="229" mass="25634">MLTFKVIAALLHYPDEALLAHGEDMRQVLAREKLLRRAEYDAVADFIARLCEQELLDAQSAYVDTFDRGRARSLYLFEHVHGESRDRGQAMIELLQTYRRAGFEIAVPELPDYIPLFLEFLSTQTPAQAQDWLAATGQLMQLLHARLATRGSDYAALFAPLVRLAGLDPEAADIHHQAGAETPDDTPQALDQVWQETPVTFGGPDDTCTSVHKSSDEAQPVHWHAAQTR</sequence>
<evidence type="ECO:0000313" key="4">
    <source>
        <dbReference type="Proteomes" id="UP000095401"/>
    </source>
</evidence>
<proteinExistence type="predicted"/>
<dbReference type="AlphaFoldDB" id="A0A1D8ILV1"/>
<dbReference type="GO" id="GO:0016530">
    <property type="term" value="F:metallochaperone activity"/>
    <property type="evidence" value="ECO:0007669"/>
    <property type="project" value="TreeGrafter"/>
</dbReference>
<name>A0A1D8ILV1_9GAMM</name>
<evidence type="ECO:0000256" key="2">
    <source>
        <dbReference type="SAM" id="MobiDB-lite"/>
    </source>
</evidence>
<dbReference type="InterPro" id="IPR036411">
    <property type="entry name" value="TorD-like_sf"/>
</dbReference>
<dbReference type="GO" id="GO:0042128">
    <property type="term" value="P:nitrate assimilation"/>
    <property type="evidence" value="ECO:0007669"/>
    <property type="project" value="UniProtKB-KW"/>
</dbReference>
<dbReference type="SUPFAM" id="SSF89155">
    <property type="entry name" value="TorD-like"/>
    <property type="match status" value="1"/>
</dbReference>
<dbReference type="Gene3D" id="1.10.3480.10">
    <property type="entry name" value="TorD-like"/>
    <property type="match status" value="1"/>
</dbReference>
<dbReference type="PANTHER" id="PTHR43680">
    <property type="entry name" value="NITRATE REDUCTASE MOLYBDENUM COFACTOR ASSEMBLY CHAPERONE"/>
    <property type="match status" value="1"/>
</dbReference>
<dbReference type="InterPro" id="IPR020945">
    <property type="entry name" value="DMSO/NO3_reduct_chaperone"/>
</dbReference>
<dbReference type="Proteomes" id="UP000095401">
    <property type="component" value="Chromosome"/>
</dbReference>
<dbReference type="KEGG" id="aprs:BI364_05025"/>
<dbReference type="PANTHER" id="PTHR43680:SF2">
    <property type="entry name" value="NITRATE REDUCTASE MOLYBDENUM COFACTOR ASSEMBLY CHAPERONE NARJ"/>
    <property type="match status" value="1"/>
</dbReference>
<protein>
    <submittedName>
        <fullName evidence="3">Nitrate reductase molybdenum cofactor assembly chaperone</fullName>
    </submittedName>
</protein>
<organism evidence="3 4">
    <name type="scientific">Acidihalobacter yilgarnensis</name>
    <dbReference type="NCBI Taxonomy" id="2819280"/>
    <lineage>
        <taxon>Bacteria</taxon>
        <taxon>Pseudomonadati</taxon>
        <taxon>Pseudomonadota</taxon>
        <taxon>Gammaproteobacteria</taxon>
        <taxon>Chromatiales</taxon>
        <taxon>Ectothiorhodospiraceae</taxon>
        <taxon>Acidihalobacter</taxon>
    </lineage>
</organism>
<dbReference type="InterPro" id="IPR003765">
    <property type="entry name" value="NO3_reductase_chaperone_NarJ"/>
</dbReference>
<dbReference type="GO" id="GO:0051131">
    <property type="term" value="P:chaperone-mediated protein complex assembly"/>
    <property type="evidence" value="ECO:0007669"/>
    <property type="project" value="InterPro"/>
</dbReference>
<feature type="region of interest" description="Disordered" evidence="2">
    <location>
        <begin position="205"/>
        <end position="229"/>
    </location>
</feature>
<evidence type="ECO:0000313" key="3">
    <source>
        <dbReference type="EMBL" id="AOU97430.1"/>
    </source>
</evidence>
<accession>A0A1D8ILV1</accession>
<dbReference type="RefSeq" id="WP_070077815.1">
    <property type="nucleotide sequence ID" value="NZ_CP017415.1"/>
</dbReference>
<dbReference type="GO" id="GO:0051082">
    <property type="term" value="F:unfolded protein binding"/>
    <property type="evidence" value="ECO:0007669"/>
    <property type="project" value="InterPro"/>
</dbReference>
<gene>
    <name evidence="3" type="ORF">BI364_05025</name>
</gene>